<reference evidence="4" key="1">
    <citation type="submission" date="2017-06" db="EMBL/GenBank/DDBJ databases">
        <authorList>
            <person name="Varghese N."/>
            <person name="Submissions S."/>
        </authorList>
    </citation>
    <scope>NUCLEOTIDE SEQUENCE [LARGE SCALE GENOMIC DNA]</scope>
    <source>
        <strain evidence="4">SCA</strain>
    </source>
</reference>
<organism evidence="3 4">
    <name type="scientific">Anaerovirgula multivorans</name>
    <dbReference type="NCBI Taxonomy" id="312168"/>
    <lineage>
        <taxon>Bacteria</taxon>
        <taxon>Bacillati</taxon>
        <taxon>Bacillota</taxon>
        <taxon>Clostridia</taxon>
        <taxon>Peptostreptococcales</taxon>
        <taxon>Natronincolaceae</taxon>
        <taxon>Anaerovirgula</taxon>
    </lineage>
</organism>
<keyword evidence="1" id="KW-1133">Transmembrane helix</keyword>
<proteinExistence type="predicted"/>
<feature type="transmembrane region" description="Helical" evidence="1">
    <location>
        <begin position="46"/>
        <end position="65"/>
    </location>
</feature>
<dbReference type="PANTHER" id="PTHR30015:SF7">
    <property type="entry name" value="TYPE IV METHYL-DIRECTED RESTRICTION ENZYME ECOKMRR"/>
    <property type="match status" value="1"/>
</dbReference>
<feature type="domain" description="Restriction endonuclease type IV Mrr" evidence="2">
    <location>
        <begin position="123"/>
        <end position="231"/>
    </location>
</feature>
<dbReference type="RefSeq" id="WP_089282449.1">
    <property type="nucleotide sequence ID" value="NZ_FZOJ01000006.1"/>
</dbReference>
<dbReference type="GO" id="GO:0009307">
    <property type="term" value="P:DNA restriction-modification system"/>
    <property type="evidence" value="ECO:0007669"/>
    <property type="project" value="InterPro"/>
</dbReference>
<gene>
    <name evidence="3" type="ORF">SAMN05446037_1006213</name>
</gene>
<dbReference type="InterPro" id="IPR007560">
    <property type="entry name" value="Restrct_endonuc_IV_Mrr"/>
</dbReference>
<evidence type="ECO:0000256" key="1">
    <source>
        <dbReference type="SAM" id="Phobius"/>
    </source>
</evidence>
<dbReference type="InterPro" id="IPR011856">
    <property type="entry name" value="tRNA_endonuc-like_dom_sf"/>
</dbReference>
<evidence type="ECO:0000259" key="2">
    <source>
        <dbReference type="Pfam" id="PF04471"/>
    </source>
</evidence>
<dbReference type="InterPro" id="IPR011335">
    <property type="entry name" value="Restrct_endonuc-II-like"/>
</dbReference>
<evidence type="ECO:0000313" key="3">
    <source>
        <dbReference type="EMBL" id="SNS24812.1"/>
    </source>
</evidence>
<dbReference type="PANTHER" id="PTHR30015">
    <property type="entry name" value="MRR RESTRICTION SYSTEM PROTEIN"/>
    <property type="match status" value="1"/>
</dbReference>
<feature type="transmembrane region" description="Helical" evidence="1">
    <location>
        <begin position="272"/>
        <end position="289"/>
    </location>
</feature>
<dbReference type="Proteomes" id="UP000198304">
    <property type="component" value="Unassembled WGS sequence"/>
</dbReference>
<protein>
    <submittedName>
        <fullName evidence="3">Restriction endonuclease</fullName>
    </submittedName>
</protein>
<keyword evidence="4" id="KW-1185">Reference proteome</keyword>
<dbReference type="OrthoDB" id="1950674at2"/>
<dbReference type="EMBL" id="FZOJ01000006">
    <property type="protein sequence ID" value="SNS24812.1"/>
    <property type="molecule type" value="Genomic_DNA"/>
</dbReference>
<dbReference type="InterPro" id="IPR052906">
    <property type="entry name" value="Type_IV_Methyl-Rstrct_Enzyme"/>
</dbReference>
<evidence type="ECO:0000313" key="4">
    <source>
        <dbReference type="Proteomes" id="UP000198304"/>
    </source>
</evidence>
<feature type="transmembrane region" description="Helical" evidence="1">
    <location>
        <begin position="295"/>
        <end position="314"/>
    </location>
</feature>
<dbReference type="AlphaFoldDB" id="A0A239CY54"/>
<dbReference type="Gene3D" id="3.40.1350.10">
    <property type="match status" value="1"/>
</dbReference>
<keyword evidence="1" id="KW-0812">Transmembrane</keyword>
<keyword evidence="1" id="KW-0472">Membrane</keyword>
<dbReference type="GO" id="GO:0015666">
    <property type="term" value="F:restriction endodeoxyribonuclease activity"/>
    <property type="evidence" value="ECO:0007669"/>
    <property type="project" value="TreeGrafter"/>
</dbReference>
<keyword evidence="3" id="KW-0255">Endonuclease</keyword>
<dbReference type="Pfam" id="PF04471">
    <property type="entry name" value="Mrr_cat"/>
    <property type="match status" value="1"/>
</dbReference>
<accession>A0A239CY54</accession>
<keyword evidence="3" id="KW-0540">Nuclease</keyword>
<name>A0A239CY54_9FIRM</name>
<keyword evidence="3" id="KW-0378">Hydrolase</keyword>
<dbReference type="GO" id="GO:0003677">
    <property type="term" value="F:DNA binding"/>
    <property type="evidence" value="ECO:0007669"/>
    <property type="project" value="InterPro"/>
</dbReference>
<dbReference type="SUPFAM" id="SSF52980">
    <property type="entry name" value="Restriction endonuclease-like"/>
    <property type="match status" value="1"/>
</dbReference>
<feature type="transmembrane region" description="Helical" evidence="1">
    <location>
        <begin position="71"/>
        <end position="88"/>
    </location>
</feature>
<sequence length="335" mass="40159">MKKIEKWIIKFSEIYKNFKKNRSNSRRFKTFYSSTQEDKRNDIAKVIDYVLWRCFIFFITFTLFFLKNANIYSAIMMATMVSCIYHAISIKIRRGKLNELKIEKRRIVASQRVYKEILNKTIDEMKEYITTIFTKVGFTEIQYINNDHKSIVLIADYNDHKTMLSCYTYKNDFDVELKDLKEFLCQLIRENIKKGIFVTTSDFTKDCYDYLNQINENYNIILINKEKLLKIIEGKDMFPSEQEIDEAIENQISKRKKNWGRYKAAALSNKKIKGYFTLSIFLMVASLYIPYTIYYIVVASITMFLTIITFIFHIHNKENNQEEKWEEIESLFQNL</sequence>